<proteinExistence type="inferred from homology"/>
<comment type="similarity">
    <text evidence="6">Belongs to the RnpA family.</text>
</comment>
<sequence>MALRRAQRLRKNGDFQRVRQQRQSVSSRLLILAWSPHPKSDLESHLEPNVAITRVGFVVSKRISKNATIRNTIKRLLSEAVRSLWHEIPPGYDLVLTARHQLVGTDARTGKSVIVADLSTLKQDIRLLLRRAQLLVPAPVVDDTRLSVSQET</sequence>
<dbReference type="SUPFAM" id="SSF54211">
    <property type="entry name" value="Ribosomal protein S5 domain 2-like"/>
    <property type="match status" value="1"/>
</dbReference>
<dbReference type="RefSeq" id="WP_007912654.1">
    <property type="nucleotide sequence ID" value="NZ_ADVG01000002.1"/>
</dbReference>
<dbReference type="NCBIfam" id="TIGR00188">
    <property type="entry name" value="rnpA"/>
    <property type="match status" value="1"/>
</dbReference>
<dbReference type="FunCoup" id="D6TPB7">
    <property type="interactions" value="253"/>
</dbReference>
<dbReference type="GO" id="GO:0000049">
    <property type="term" value="F:tRNA binding"/>
    <property type="evidence" value="ECO:0007669"/>
    <property type="project" value="UniProtKB-UniRule"/>
</dbReference>
<dbReference type="InterPro" id="IPR000100">
    <property type="entry name" value="RNase_P"/>
</dbReference>
<protein>
    <recommendedName>
        <fullName evidence="6 7">Ribonuclease P protein component</fullName>
        <shortName evidence="6">RNase P protein</shortName>
        <shortName evidence="6">RNaseP protein</shortName>
        <ecNumber evidence="6 7">3.1.26.5</ecNumber>
    </recommendedName>
    <alternativeName>
        <fullName evidence="6">Protein C5</fullName>
    </alternativeName>
</protein>
<dbReference type="GO" id="GO:0030677">
    <property type="term" value="C:ribonuclease P complex"/>
    <property type="evidence" value="ECO:0007669"/>
    <property type="project" value="TreeGrafter"/>
</dbReference>
<evidence type="ECO:0000256" key="4">
    <source>
        <dbReference type="ARBA" id="ARBA00022801"/>
    </source>
</evidence>
<organism evidence="8 9">
    <name type="scientific">Ktedonobacter racemifer DSM 44963</name>
    <dbReference type="NCBI Taxonomy" id="485913"/>
    <lineage>
        <taxon>Bacteria</taxon>
        <taxon>Bacillati</taxon>
        <taxon>Chloroflexota</taxon>
        <taxon>Ktedonobacteria</taxon>
        <taxon>Ktedonobacterales</taxon>
        <taxon>Ktedonobacteraceae</taxon>
        <taxon>Ktedonobacter</taxon>
    </lineage>
</organism>
<dbReference type="HAMAP" id="MF_00227">
    <property type="entry name" value="RNase_P"/>
    <property type="match status" value="1"/>
</dbReference>
<dbReference type="OrthoDB" id="9810867at2"/>
<dbReference type="Gene3D" id="3.30.230.10">
    <property type="match status" value="1"/>
</dbReference>
<comment type="subunit">
    <text evidence="6">Consists of a catalytic RNA component (M1 or rnpB) and a protein subunit.</text>
</comment>
<keyword evidence="3 6" id="KW-0255">Endonuclease</keyword>
<dbReference type="PANTHER" id="PTHR33992">
    <property type="entry name" value="RIBONUCLEASE P PROTEIN COMPONENT"/>
    <property type="match status" value="1"/>
</dbReference>
<reference evidence="8 9" key="1">
    <citation type="journal article" date="2011" name="Stand. Genomic Sci.">
        <title>Non-contiguous finished genome sequence and contextual data of the filamentous soil bacterium Ktedonobacter racemifer type strain (SOSP1-21).</title>
        <authorList>
            <person name="Chang Y.J."/>
            <person name="Land M."/>
            <person name="Hauser L."/>
            <person name="Chertkov O."/>
            <person name="Del Rio T.G."/>
            <person name="Nolan M."/>
            <person name="Copeland A."/>
            <person name="Tice H."/>
            <person name="Cheng J.F."/>
            <person name="Lucas S."/>
            <person name="Han C."/>
            <person name="Goodwin L."/>
            <person name="Pitluck S."/>
            <person name="Ivanova N."/>
            <person name="Ovchinikova G."/>
            <person name="Pati A."/>
            <person name="Chen A."/>
            <person name="Palaniappan K."/>
            <person name="Mavromatis K."/>
            <person name="Liolios K."/>
            <person name="Brettin T."/>
            <person name="Fiebig A."/>
            <person name="Rohde M."/>
            <person name="Abt B."/>
            <person name="Goker M."/>
            <person name="Detter J.C."/>
            <person name="Woyke T."/>
            <person name="Bristow J."/>
            <person name="Eisen J.A."/>
            <person name="Markowitz V."/>
            <person name="Hugenholtz P."/>
            <person name="Kyrpides N.C."/>
            <person name="Klenk H.P."/>
            <person name="Lapidus A."/>
        </authorList>
    </citation>
    <scope>NUCLEOTIDE SEQUENCE [LARGE SCALE GENOMIC DNA]</scope>
    <source>
        <strain evidence="9">DSM 44963</strain>
    </source>
</reference>
<comment type="caution">
    <text evidence="8">The sequence shown here is derived from an EMBL/GenBank/DDBJ whole genome shotgun (WGS) entry which is preliminary data.</text>
</comment>
<evidence type="ECO:0000256" key="2">
    <source>
        <dbReference type="ARBA" id="ARBA00022722"/>
    </source>
</evidence>
<dbReference type="InterPro" id="IPR020568">
    <property type="entry name" value="Ribosomal_Su5_D2-typ_SF"/>
</dbReference>
<gene>
    <name evidence="6" type="primary">rnpA</name>
    <name evidence="8" type="ORF">Krac_8807</name>
</gene>
<name>D6TPB7_KTERA</name>
<dbReference type="EMBL" id="ADVG01000002">
    <property type="protein sequence ID" value="EFH87473.1"/>
    <property type="molecule type" value="Genomic_DNA"/>
</dbReference>
<keyword evidence="5 6" id="KW-0694">RNA-binding</keyword>
<dbReference type="EC" id="3.1.26.5" evidence="6 7"/>
<keyword evidence="4 6" id="KW-0378">Hydrolase</keyword>
<evidence type="ECO:0000256" key="5">
    <source>
        <dbReference type="ARBA" id="ARBA00022884"/>
    </source>
</evidence>
<dbReference type="GO" id="GO:0004526">
    <property type="term" value="F:ribonuclease P activity"/>
    <property type="evidence" value="ECO:0007669"/>
    <property type="project" value="UniProtKB-UniRule"/>
</dbReference>
<dbReference type="Pfam" id="PF00825">
    <property type="entry name" value="Ribonuclease_P"/>
    <property type="match status" value="1"/>
</dbReference>
<evidence type="ECO:0000256" key="3">
    <source>
        <dbReference type="ARBA" id="ARBA00022759"/>
    </source>
</evidence>
<accession>D6TPB7</accession>
<dbReference type="GO" id="GO:0042781">
    <property type="term" value="F:3'-tRNA processing endoribonuclease activity"/>
    <property type="evidence" value="ECO:0007669"/>
    <property type="project" value="TreeGrafter"/>
</dbReference>
<dbReference type="eggNOG" id="COG0594">
    <property type="taxonomic scope" value="Bacteria"/>
</dbReference>
<evidence type="ECO:0000313" key="8">
    <source>
        <dbReference type="EMBL" id="EFH87473.1"/>
    </source>
</evidence>
<dbReference type="InParanoid" id="D6TPB7"/>
<dbReference type="AlphaFoldDB" id="D6TPB7"/>
<evidence type="ECO:0000256" key="6">
    <source>
        <dbReference type="HAMAP-Rule" id="MF_00227"/>
    </source>
</evidence>
<keyword evidence="1 6" id="KW-0819">tRNA processing</keyword>
<dbReference type="GO" id="GO:0001682">
    <property type="term" value="P:tRNA 5'-leader removal"/>
    <property type="evidence" value="ECO:0007669"/>
    <property type="project" value="UniProtKB-UniRule"/>
</dbReference>
<keyword evidence="2 6" id="KW-0540">Nuclease</keyword>
<dbReference type="InterPro" id="IPR014721">
    <property type="entry name" value="Ribsml_uS5_D2-typ_fold_subgr"/>
</dbReference>
<comment type="catalytic activity">
    <reaction evidence="6">
        <text>Endonucleolytic cleavage of RNA, removing 5'-extranucleotides from tRNA precursor.</text>
        <dbReference type="EC" id="3.1.26.5"/>
    </reaction>
</comment>
<dbReference type="Proteomes" id="UP000004508">
    <property type="component" value="Unassembled WGS sequence"/>
</dbReference>
<dbReference type="STRING" id="485913.Krac_8807"/>
<evidence type="ECO:0000256" key="1">
    <source>
        <dbReference type="ARBA" id="ARBA00022694"/>
    </source>
</evidence>
<comment type="function">
    <text evidence="6">RNaseP catalyzes the removal of the 5'-leader sequence from pre-tRNA to produce the mature 5'-terminus. It can also cleave other RNA substrates such as 4.5S RNA. The protein component plays an auxiliary but essential role in vivo by binding to the 5'-leader sequence and broadening the substrate specificity of the ribozyme.</text>
</comment>
<dbReference type="PANTHER" id="PTHR33992:SF1">
    <property type="entry name" value="RIBONUCLEASE P PROTEIN COMPONENT"/>
    <property type="match status" value="1"/>
</dbReference>
<evidence type="ECO:0000313" key="9">
    <source>
        <dbReference type="Proteomes" id="UP000004508"/>
    </source>
</evidence>
<evidence type="ECO:0000256" key="7">
    <source>
        <dbReference type="NCBIfam" id="TIGR00188"/>
    </source>
</evidence>
<keyword evidence="9" id="KW-1185">Reference proteome</keyword>